<dbReference type="Gene3D" id="2.30.30.40">
    <property type="entry name" value="SH3 Domains"/>
    <property type="match status" value="1"/>
</dbReference>
<dbReference type="InterPro" id="IPR039315">
    <property type="entry name" value="CheW"/>
</dbReference>
<reference evidence="3" key="1">
    <citation type="journal article" date="2019" name="Int. J. Syst. Evol. Microbiol.">
        <title>The Global Catalogue of Microorganisms (GCM) 10K type strain sequencing project: providing services to taxonomists for standard genome sequencing and annotation.</title>
        <authorList>
            <consortium name="The Broad Institute Genomics Platform"/>
            <consortium name="The Broad Institute Genome Sequencing Center for Infectious Disease"/>
            <person name="Wu L."/>
            <person name="Ma J."/>
        </authorList>
    </citation>
    <scope>NUCLEOTIDE SEQUENCE [LARGE SCALE GENOMIC DNA]</scope>
    <source>
        <strain evidence="3">CGMCC 1.18578</strain>
    </source>
</reference>
<organism evidence="2 3">
    <name type="scientific">Cohnella yongneupensis</name>
    <dbReference type="NCBI Taxonomy" id="425006"/>
    <lineage>
        <taxon>Bacteria</taxon>
        <taxon>Bacillati</taxon>
        <taxon>Bacillota</taxon>
        <taxon>Bacilli</taxon>
        <taxon>Bacillales</taxon>
        <taxon>Paenibacillaceae</taxon>
        <taxon>Cohnella</taxon>
    </lineage>
</organism>
<evidence type="ECO:0000313" key="2">
    <source>
        <dbReference type="EMBL" id="MFC5530371.1"/>
    </source>
</evidence>
<name>A0ABW0QZG6_9BACL</name>
<sequence length="143" mass="15207">MSDHIVIGLNEMKYGLAIAEIQEIIKILPITDIPNVPHYIEGVINLRGTIVPVIGLRARFQLPAREADASSRIVIVNTAAAEEAIGLLVDNVMQVVPFEEVLPAPDGVGGGDQSYVKGIGKLDGQLISLLDLSKVLGMGENGQ</sequence>
<evidence type="ECO:0000259" key="1">
    <source>
        <dbReference type="PROSITE" id="PS50851"/>
    </source>
</evidence>
<dbReference type="EMBL" id="JBHSNC010000041">
    <property type="protein sequence ID" value="MFC5530371.1"/>
    <property type="molecule type" value="Genomic_DNA"/>
</dbReference>
<comment type="caution">
    <text evidence="2">The sequence shown here is derived from an EMBL/GenBank/DDBJ whole genome shotgun (WGS) entry which is preliminary data.</text>
</comment>
<evidence type="ECO:0000313" key="3">
    <source>
        <dbReference type="Proteomes" id="UP001596108"/>
    </source>
</evidence>
<proteinExistence type="predicted"/>
<dbReference type="RefSeq" id="WP_378112314.1">
    <property type="nucleotide sequence ID" value="NZ_JBHSNC010000041.1"/>
</dbReference>
<dbReference type="InterPro" id="IPR002545">
    <property type="entry name" value="CheW-lke_dom"/>
</dbReference>
<protein>
    <submittedName>
        <fullName evidence="2">Chemotaxis protein CheW</fullName>
    </submittedName>
</protein>
<feature type="domain" description="CheW-like" evidence="1">
    <location>
        <begin position="1"/>
        <end position="141"/>
    </location>
</feature>
<dbReference type="Pfam" id="PF01584">
    <property type="entry name" value="CheW"/>
    <property type="match status" value="1"/>
</dbReference>
<keyword evidence="3" id="KW-1185">Reference proteome</keyword>
<dbReference type="SMART" id="SM00260">
    <property type="entry name" value="CheW"/>
    <property type="match status" value="1"/>
</dbReference>
<dbReference type="Proteomes" id="UP001596108">
    <property type="component" value="Unassembled WGS sequence"/>
</dbReference>
<dbReference type="PANTHER" id="PTHR22617:SF23">
    <property type="entry name" value="CHEMOTAXIS PROTEIN CHEW"/>
    <property type="match status" value="1"/>
</dbReference>
<gene>
    <name evidence="2" type="ORF">ACFPQ4_13115</name>
</gene>
<dbReference type="PANTHER" id="PTHR22617">
    <property type="entry name" value="CHEMOTAXIS SENSOR HISTIDINE KINASE-RELATED"/>
    <property type="match status" value="1"/>
</dbReference>
<dbReference type="PROSITE" id="PS50851">
    <property type="entry name" value="CHEW"/>
    <property type="match status" value="1"/>
</dbReference>
<dbReference type="SUPFAM" id="SSF50341">
    <property type="entry name" value="CheW-like"/>
    <property type="match status" value="1"/>
</dbReference>
<accession>A0ABW0QZG6</accession>
<dbReference type="Gene3D" id="2.40.50.180">
    <property type="entry name" value="CheA-289, Domain 4"/>
    <property type="match status" value="1"/>
</dbReference>
<dbReference type="InterPro" id="IPR036061">
    <property type="entry name" value="CheW-like_dom_sf"/>
</dbReference>